<dbReference type="InterPro" id="IPR011990">
    <property type="entry name" value="TPR-like_helical_dom_sf"/>
</dbReference>
<sequence length="1383" mass="150393">MSVAPTDGDLQGTVAAAIAAQERCVRNAGLPEIDAAVAAWNAVLRHPWIWTDPRQERAAQHNAGGVASMRYQATADSADLERAVELHLGAVAGEPPDGPHRSLYLAGLGRALRLRYSLYESSADLDAALEAFGEFLTDRDLRAADPMDLMSMSTLLRLRYDRTGHAADIDTAVGLARRATELIGEGTGPASEAFTILGNALALRHRRGRERADLDAAIDAFERATAVVTDDNHNRFNALQNLGVTYRLRYDLIKEPPDLDRAVELMRESLALMETESPFRVGALSNLAAALETRAVLTGDRTEFDEFAAGPFTEGMRQAGSGAMYLVIAAGQVHERYERVGSLDELNQSINALRRSIGTVQGQSQNRPVLAALLRSRYERTGDLADLTAAADILRAAAMAETDAYRRAAHYQNLAICLRHQYGHSGSTKDLHQMVATSAIALEECPADSENLPGYLILLGQNLHYLFGHTGAGDDLEAALACWEGGLGLLPPDEPARPHYVNSFAVGLADRWRLNGERADLDRAIELLTEVSRDAPETSPHKPGELHNLATCRRERHALTGDATDLRESIAAFRRASLLPQLGRHDALSISLAWGRWAGERQSWAEAAEALAPGMRAARELFAAQLSRQAKEMWLRDAGAVPQLAAYSLARTGNPAGAVTALEQGRAMLLSEALELGRADLEQLAALGRGDLLAAFRDAEDSLRAYDEPDQAAPDGDLYGQLESLRKARERFAVVSARIQRVRGYETFLQPAEFADVAATATDCPLVYLMASRPGGLALVVNNENVEAVWLPELTTDSLYEKLGQYFSAYALRASGRAAWPAALDELTGWLWPAVMGPVLDRLEGHARAVIIPTGLLPLLPLHAAWTTAAPGETVTGRIYALDRMLLTYAPNARGLAAAAPRAAAASRRRTRPSSWRAHSRAGATGSRTTRRRASPGPPGYGGRTAPPRRSTGCAGATWWPRRTAPGRSCWCPARPAPAARWSRSNRPACGARPATRGWWNRPVPGGTPTGRMDRSTRRSARNWPGPNCRAWPTREWPHSSPAPGWRVGRRAGRPRSRSAPGPPTRTPKTGCTGCSSSRTRTDSAGTWSTPGRPTWWRFPNRRRSGGCRTPRSRCWRRCPPCWTPSGLRWKRRRRTISRPCCGVRSRPYRWTSRRPGARRHGSDRYGRTARTPPGCTPRWTGCYPRSATVTGWSTGGPADSSTSWSSGSAQSCAAWSTTDGGCRPGPERRSPPQPCWKWYATSPATIPPRYGYGSAARPVGFRCPGEASGVPRTRSRRCGGVPRLPDRYGWTLRCSRAAEWWPAARRGYRGPSAPVTGGRGHAWSHRTGTSTAGWRSTCVASGRPTGTRRDHRPAGPAPGVPRSRSPSAGRSARRSPPDCPAP</sequence>
<feature type="compositionally biased region" description="Low complexity" evidence="1">
    <location>
        <begin position="1361"/>
        <end position="1371"/>
    </location>
</feature>
<keyword evidence="3" id="KW-1185">Reference proteome</keyword>
<name>A0A927R153_9ACTN</name>
<evidence type="ECO:0000313" key="3">
    <source>
        <dbReference type="Proteomes" id="UP000649753"/>
    </source>
</evidence>
<feature type="compositionally biased region" description="Low complexity" evidence="1">
    <location>
        <begin position="913"/>
        <end position="928"/>
    </location>
</feature>
<accession>A0A927R153</accession>
<organism evidence="2 3">
    <name type="scientific">Plantactinospora soyae</name>
    <dbReference type="NCBI Taxonomy" id="1544732"/>
    <lineage>
        <taxon>Bacteria</taxon>
        <taxon>Bacillati</taxon>
        <taxon>Actinomycetota</taxon>
        <taxon>Actinomycetes</taxon>
        <taxon>Micromonosporales</taxon>
        <taxon>Micromonosporaceae</taxon>
        <taxon>Plantactinospora</taxon>
    </lineage>
</organism>
<feature type="region of interest" description="Disordered" evidence="1">
    <location>
        <begin position="1000"/>
        <end position="1105"/>
    </location>
</feature>
<evidence type="ECO:0000256" key="1">
    <source>
        <dbReference type="SAM" id="MobiDB-lite"/>
    </source>
</evidence>
<dbReference type="EMBL" id="JADBEB010000001">
    <property type="protein sequence ID" value="MBE1490967.1"/>
    <property type="molecule type" value="Genomic_DNA"/>
</dbReference>
<gene>
    <name evidence="2" type="ORF">H4W31_006605</name>
</gene>
<dbReference type="Gene3D" id="1.25.40.10">
    <property type="entry name" value="Tetratricopeptide repeat domain"/>
    <property type="match status" value="1"/>
</dbReference>
<reference evidence="2" key="1">
    <citation type="submission" date="2020-10" db="EMBL/GenBank/DDBJ databases">
        <title>Sequencing the genomes of 1000 actinobacteria strains.</title>
        <authorList>
            <person name="Klenk H.-P."/>
        </authorList>
    </citation>
    <scope>NUCLEOTIDE SEQUENCE</scope>
    <source>
        <strain evidence="2">DSM 46832</strain>
    </source>
</reference>
<dbReference type="RefSeq" id="WP_192770150.1">
    <property type="nucleotide sequence ID" value="NZ_JADBEB010000001.1"/>
</dbReference>
<feature type="region of interest" description="Disordered" evidence="1">
    <location>
        <begin position="1152"/>
        <end position="1171"/>
    </location>
</feature>
<feature type="compositionally biased region" description="Polar residues" evidence="1">
    <location>
        <begin position="1073"/>
        <end position="1092"/>
    </location>
</feature>
<protein>
    <submittedName>
        <fullName evidence="2">Tetratricopeptide (TPR) repeat protein</fullName>
    </submittedName>
</protein>
<evidence type="ECO:0000313" key="2">
    <source>
        <dbReference type="EMBL" id="MBE1490967.1"/>
    </source>
</evidence>
<comment type="caution">
    <text evidence="2">The sequence shown here is derived from an EMBL/GenBank/DDBJ whole genome shotgun (WGS) entry which is preliminary data.</text>
</comment>
<dbReference type="Proteomes" id="UP000649753">
    <property type="component" value="Unassembled WGS sequence"/>
</dbReference>
<proteinExistence type="predicted"/>
<feature type="compositionally biased region" description="Basic residues" evidence="1">
    <location>
        <begin position="1048"/>
        <end position="1057"/>
    </location>
</feature>
<feature type="region of interest" description="Disordered" evidence="1">
    <location>
        <begin position="901"/>
        <end position="959"/>
    </location>
</feature>
<feature type="region of interest" description="Disordered" evidence="1">
    <location>
        <begin position="1312"/>
        <end position="1383"/>
    </location>
</feature>